<evidence type="ECO:0000313" key="1">
    <source>
        <dbReference type="EMBL" id="GAL06573.1"/>
    </source>
</evidence>
<dbReference type="AlphaFoldDB" id="A0A090QWE0"/>
<dbReference type="STRING" id="754436.JCM19237_2670"/>
<accession>A0A090QWE0</accession>
<evidence type="ECO:0000313" key="2">
    <source>
        <dbReference type="Proteomes" id="UP000029227"/>
    </source>
</evidence>
<reference evidence="1 2" key="1">
    <citation type="journal article" date="2014" name="Genome Announc.">
        <title>Draft Genome Sequences of Two Vibrionaceae Species, Vibrio ponticus C121 and Photobacterium aphoticum C119, Isolated as Coral Reef Microbiota.</title>
        <authorList>
            <person name="Al-saari N."/>
            <person name="Meirelles P.M."/>
            <person name="Mino S."/>
            <person name="Suda W."/>
            <person name="Oshima K."/>
            <person name="Hattori M."/>
            <person name="Ohkuma M."/>
            <person name="Thompson F.L."/>
            <person name="Gomez-Gil B."/>
            <person name="Sawabe T."/>
            <person name="Sawabe T."/>
        </authorList>
    </citation>
    <scope>NUCLEOTIDE SEQUENCE [LARGE SCALE GENOMIC DNA]</scope>
    <source>
        <strain evidence="1 2">JCM 19237</strain>
    </source>
</reference>
<sequence>MFYQALLRQVLLHKSYLQIHTSMFCERIQYEVSSIWAVMPKGQPVRNRLAWYV</sequence>
<name>A0A090QWE0_9GAMM</name>
<dbReference type="Proteomes" id="UP000029227">
    <property type="component" value="Unassembled WGS sequence"/>
</dbReference>
<comment type="caution">
    <text evidence="1">The sequence shown here is derived from an EMBL/GenBank/DDBJ whole genome shotgun (WGS) entry which is preliminary data.</text>
</comment>
<protein>
    <submittedName>
        <fullName evidence="1">Uncharacterized protein</fullName>
    </submittedName>
</protein>
<dbReference type="EMBL" id="BBMN01000012">
    <property type="protein sequence ID" value="GAL06573.1"/>
    <property type="molecule type" value="Genomic_DNA"/>
</dbReference>
<proteinExistence type="predicted"/>
<gene>
    <name evidence="1" type="ORF">JCM19237_2670</name>
</gene>
<organism evidence="1 2">
    <name type="scientific">Photobacterium aphoticum</name>
    <dbReference type="NCBI Taxonomy" id="754436"/>
    <lineage>
        <taxon>Bacteria</taxon>
        <taxon>Pseudomonadati</taxon>
        <taxon>Pseudomonadota</taxon>
        <taxon>Gammaproteobacteria</taxon>
        <taxon>Vibrionales</taxon>
        <taxon>Vibrionaceae</taxon>
        <taxon>Photobacterium</taxon>
    </lineage>
</organism>